<proteinExistence type="predicted"/>
<feature type="coiled-coil region" evidence="1">
    <location>
        <begin position="107"/>
        <end position="134"/>
    </location>
</feature>
<keyword evidence="1" id="KW-0175">Coiled coil</keyword>
<feature type="compositionally biased region" description="Polar residues" evidence="2">
    <location>
        <begin position="11"/>
        <end position="23"/>
    </location>
</feature>
<dbReference type="EMBL" id="BKCJ010464472">
    <property type="protein sequence ID" value="GFA66337.1"/>
    <property type="molecule type" value="Genomic_DNA"/>
</dbReference>
<dbReference type="AlphaFoldDB" id="A0A699JYP2"/>
<gene>
    <name evidence="3" type="ORF">Tci_638309</name>
</gene>
<evidence type="ECO:0000313" key="3">
    <source>
        <dbReference type="EMBL" id="GFA66337.1"/>
    </source>
</evidence>
<evidence type="ECO:0000256" key="2">
    <source>
        <dbReference type="SAM" id="MobiDB-lite"/>
    </source>
</evidence>
<feature type="non-terminal residue" evidence="3">
    <location>
        <position position="1"/>
    </location>
</feature>
<feature type="region of interest" description="Disordered" evidence="2">
    <location>
        <begin position="1"/>
        <end position="83"/>
    </location>
</feature>
<feature type="compositionally biased region" description="Polar residues" evidence="2">
    <location>
        <begin position="55"/>
        <end position="76"/>
    </location>
</feature>
<reference evidence="3" key="1">
    <citation type="journal article" date="2019" name="Sci. Rep.">
        <title>Draft genome of Tanacetum cinerariifolium, the natural source of mosquito coil.</title>
        <authorList>
            <person name="Yamashiro T."/>
            <person name="Shiraishi A."/>
            <person name="Satake H."/>
            <person name="Nakayama K."/>
        </authorList>
    </citation>
    <scope>NUCLEOTIDE SEQUENCE</scope>
</reference>
<comment type="caution">
    <text evidence="3">The sequence shown here is derived from an EMBL/GenBank/DDBJ whole genome shotgun (WGS) entry which is preliminary data.</text>
</comment>
<evidence type="ECO:0000256" key="1">
    <source>
        <dbReference type="SAM" id="Coils"/>
    </source>
</evidence>
<protein>
    <submittedName>
        <fullName evidence="3">Uncharacterized protein</fullName>
    </submittedName>
</protein>
<organism evidence="3">
    <name type="scientific">Tanacetum cinerariifolium</name>
    <name type="common">Dalmatian daisy</name>
    <name type="synonym">Chrysanthemum cinerariifolium</name>
    <dbReference type="NCBI Taxonomy" id="118510"/>
    <lineage>
        <taxon>Eukaryota</taxon>
        <taxon>Viridiplantae</taxon>
        <taxon>Streptophyta</taxon>
        <taxon>Embryophyta</taxon>
        <taxon>Tracheophyta</taxon>
        <taxon>Spermatophyta</taxon>
        <taxon>Magnoliopsida</taxon>
        <taxon>eudicotyledons</taxon>
        <taxon>Gunneridae</taxon>
        <taxon>Pentapetalae</taxon>
        <taxon>asterids</taxon>
        <taxon>campanulids</taxon>
        <taxon>Asterales</taxon>
        <taxon>Asteraceae</taxon>
        <taxon>Asteroideae</taxon>
        <taxon>Anthemideae</taxon>
        <taxon>Anthemidinae</taxon>
        <taxon>Tanacetum</taxon>
    </lineage>
</organism>
<name>A0A699JYP2_TANCI</name>
<sequence length="307" mass="34151">GRKRHFRKGNSIISNHGGTSSRGNRWAVNEEMDDNLERAATTTTSLDAEQDKCNISKTQSKATPNEPSSQGTSSGDGPSGKDSLKLTELMELCTTLQSKVLAMETTKTTQALEIKSLKRKVKKLEKKQRSRTHKLKRLYKFSLSARVESFDDNEGLGEEDASKQGRISDIDADEGITLVNETAEDQGRNNDEEMFDTGVLDDEEVFVEKEVAAKDLTVDEVTLAQALIEIKSTKPKVKGIVLQELDESTTTTTTTIPTSKVQYKGKGIMVEPEMPMKKKDQISLDEELAFKLQAKEEEEEMLAREKA</sequence>
<accession>A0A699JYP2</accession>